<evidence type="ECO:0000313" key="1">
    <source>
        <dbReference type="EMBL" id="GKV12219.1"/>
    </source>
</evidence>
<protein>
    <submittedName>
        <fullName evidence="1">Uncharacterized protein</fullName>
    </submittedName>
</protein>
<proteinExistence type="predicted"/>
<dbReference type="PANTHER" id="PTHR47291">
    <property type="entry name" value="PEPTIDE UPSTREAM PROTEIN"/>
    <property type="match status" value="1"/>
</dbReference>
<dbReference type="AlphaFoldDB" id="A0AAV5JC89"/>
<organism evidence="1 2">
    <name type="scientific">Rubroshorea leprosula</name>
    <dbReference type="NCBI Taxonomy" id="152421"/>
    <lineage>
        <taxon>Eukaryota</taxon>
        <taxon>Viridiplantae</taxon>
        <taxon>Streptophyta</taxon>
        <taxon>Embryophyta</taxon>
        <taxon>Tracheophyta</taxon>
        <taxon>Spermatophyta</taxon>
        <taxon>Magnoliopsida</taxon>
        <taxon>eudicotyledons</taxon>
        <taxon>Gunneridae</taxon>
        <taxon>Pentapetalae</taxon>
        <taxon>rosids</taxon>
        <taxon>malvids</taxon>
        <taxon>Malvales</taxon>
        <taxon>Dipterocarpaceae</taxon>
        <taxon>Rubroshorea</taxon>
    </lineage>
</organism>
<keyword evidence="2" id="KW-1185">Reference proteome</keyword>
<sequence>MELKFLKDLFDGGAICFVDEVFLHCLDGADSNGALKEDCKGLFKVLGRTGVFVHPWWGH</sequence>
<reference evidence="1 2" key="1">
    <citation type="journal article" date="2021" name="Commun. Biol.">
        <title>The genome of Shorea leprosula (Dipterocarpaceae) highlights the ecological relevance of drought in aseasonal tropical rainforests.</title>
        <authorList>
            <person name="Ng K.K.S."/>
            <person name="Kobayashi M.J."/>
            <person name="Fawcett J.A."/>
            <person name="Hatakeyama M."/>
            <person name="Paape T."/>
            <person name="Ng C.H."/>
            <person name="Ang C.C."/>
            <person name="Tnah L.H."/>
            <person name="Lee C.T."/>
            <person name="Nishiyama T."/>
            <person name="Sese J."/>
            <person name="O'Brien M.J."/>
            <person name="Copetti D."/>
            <person name="Mohd Noor M.I."/>
            <person name="Ong R.C."/>
            <person name="Putra M."/>
            <person name="Sireger I.Z."/>
            <person name="Indrioko S."/>
            <person name="Kosugi Y."/>
            <person name="Izuno A."/>
            <person name="Isagi Y."/>
            <person name="Lee S.L."/>
            <person name="Shimizu K.K."/>
        </authorList>
    </citation>
    <scope>NUCLEOTIDE SEQUENCE [LARGE SCALE GENOMIC DNA]</scope>
    <source>
        <strain evidence="1">214</strain>
    </source>
</reference>
<gene>
    <name evidence="1" type="ORF">SLEP1_g23398</name>
</gene>
<name>A0AAV5JC89_9ROSI</name>
<dbReference type="EMBL" id="BPVZ01000036">
    <property type="protein sequence ID" value="GKV12219.1"/>
    <property type="molecule type" value="Genomic_DNA"/>
</dbReference>
<dbReference type="PANTHER" id="PTHR47291:SF1">
    <property type="entry name" value="PEPTIDE UPSTREAM PROTEIN"/>
    <property type="match status" value="1"/>
</dbReference>
<dbReference type="Proteomes" id="UP001054252">
    <property type="component" value="Unassembled WGS sequence"/>
</dbReference>
<comment type="caution">
    <text evidence="1">The sequence shown here is derived from an EMBL/GenBank/DDBJ whole genome shotgun (WGS) entry which is preliminary data.</text>
</comment>
<accession>A0AAV5JC89</accession>
<evidence type="ECO:0000313" key="2">
    <source>
        <dbReference type="Proteomes" id="UP001054252"/>
    </source>
</evidence>